<evidence type="ECO:0000313" key="3">
    <source>
        <dbReference type="Proteomes" id="UP000460435"/>
    </source>
</evidence>
<name>A0A7K3M345_9ACTN</name>
<evidence type="ECO:0000313" key="2">
    <source>
        <dbReference type="EMBL" id="NDL57666.1"/>
    </source>
</evidence>
<dbReference type="InterPro" id="IPR013022">
    <property type="entry name" value="Xyl_isomerase-like_TIM-brl"/>
</dbReference>
<comment type="caution">
    <text evidence="2">The sequence shown here is derived from an EMBL/GenBank/DDBJ whole genome shotgun (WGS) entry which is preliminary data.</text>
</comment>
<evidence type="ECO:0000259" key="1">
    <source>
        <dbReference type="Pfam" id="PF01261"/>
    </source>
</evidence>
<dbReference type="PANTHER" id="PTHR12110">
    <property type="entry name" value="HYDROXYPYRUVATE ISOMERASE"/>
    <property type="match status" value="1"/>
</dbReference>
<accession>A0A7K3M345</accession>
<dbReference type="EMBL" id="WLZY01000003">
    <property type="protein sequence ID" value="NDL57666.1"/>
    <property type="molecule type" value="Genomic_DNA"/>
</dbReference>
<dbReference type="RefSeq" id="WP_162450345.1">
    <property type="nucleotide sequence ID" value="NZ_WLZY01000003.1"/>
</dbReference>
<keyword evidence="3" id="KW-1185">Reference proteome</keyword>
<dbReference type="InterPro" id="IPR050312">
    <property type="entry name" value="IolE/XylAMocC-like"/>
</dbReference>
<dbReference type="AlphaFoldDB" id="A0A7K3M345"/>
<proteinExistence type="predicted"/>
<dbReference type="Pfam" id="PF01261">
    <property type="entry name" value="AP_endonuc_2"/>
    <property type="match status" value="1"/>
</dbReference>
<dbReference type="SUPFAM" id="SSF51658">
    <property type="entry name" value="Xylose isomerase-like"/>
    <property type="match status" value="1"/>
</dbReference>
<dbReference type="InterPro" id="IPR036237">
    <property type="entry name" value="Xyl_isomerase-like_sf"/>
</dbReference>
<dbReference type="PANTHER" id="PTHR12110:SF53">
    <property type="entry name" value="BLR5974 PROTEIN"/>
    <property type="match status" value="1"/>
</dbReference>
<feature type="domain" description="Xylose isomerase-like TIM barrel" evidence="1">
    <location>
        <begin position="69"/>
        <end position="225"/>
    </location>
</feature>
<dbReference type="Proteomes" id="UP000460435">
    <property type="component" value="Unassembled WGS sequence"/>
</dbReference>
<gene>
    <name evidence="2" type="primary">eboE</name>
    <name evidence="2" type="ORF">F7O44_11335</name>
</gene>
<dbReference type="NCBIfam" id="NF035939">
    <property type="entry name" value="TIM_EboE"/>
    <property type="match status" value="1"/>
</dbReference>
<dbReference type="Gene3D" id="3.20.20.150">
    <property type="entry name" value="Divalent-metal-dependent TIM barrel enzymes"/>
    <property type="match status" value="1"/>
</dbReference>
<organism evidence="2 3">
    <name type="scientific">Phytoactinopolyspora mesophila</name>
    <dbReference type="NCBI Taxonomy" id="2650750"/>
    <lineage>
        <taxon>Bacteria</taxon>
        <taxon>Bacillati</taxon>
        <taxon>Actinomycetota</taxon>
        <taxon>Actinomycetes</taxon>
        <taxon>Jiangellales</taxon>
        <taxon>Jiangellaceae</taxon>
        <taxon>Phytoactinopolyspora</taxon>
    </lineage>
</organism>
<reference evidence="2 3" key="1">
    <citation type="submission" date="2019-11" db="EMBL/GenBank/DDBJ databases">
        <authorList>
            <person name="Li X.-J."/>
            <person name="Feng X.-M."/>
        </authorList>
    </citation>
    <scope>NUCLEOTIDE SEQUENCE [LARGE SCALE GENOMIC DNA]</scope>
    <source>
        <strain evidence="2 3">XMNu-373</strain>
    </source>
</reference>
<protein>
    <submittedName>
        <fullName evidence="2">Metabolite traffic protein EboE</fullName>
    </submittedName>
</protein>
<sequence length="389" mass="42842">MRFRHRDGTIVHLAYCTNVHPTDDFNTLIDQVRTFGGGVRSRLGVDRLGLGLWLPAPVVSSLVDHPGDVGRLRSTLAGHGLEVVTLNAFPYAGFHAPEVKKAVYHPDWFDPRRLEYTLDCATVLAQLMPDDAARGSISTLPLGWRKPWYADRQQRAREHLDQLAEGLAKIEAATGRNIRVGLEPEPGCVIETTSDAVERLEGVDQDRIGVCLDACHLAVEFEEPAQAVRRLSDAGLPIVKTQASAALHVREPDDPTTRDALQNYVEDRFLHQVRECGAGRIISRDDLPEAMAGRRALPGRAPWRVHYHVPVHQSPTPPLASTSDQLQDTLGALFGGNTAATSHIEVETYTWSVLPQDRRPAGDEGLTDGLAAEVRWVADRLKDLGMEAL</sequence>